<evidence type="ECO:0000256" key="1">
    <source>
        <dbReference type="ARBA" id="ARBA00022801"/>
    </source>
</evidence>
<evidence type="ECO:0000313" key="3">
    <source>
        <dbReference type="EMBL" id="HIU14510.1"/>
    </source>
</evidence>
<evidence type="ECO:0000259" key="2">
    <source>
        <dbReference type="Pfam" id="PF20434"/>
    </source>
</evidence>
<dbReference type="PANTHER" id="PTHR48081:SF6">
    <property type="entry name" value="PEPTIDASE S9 PROLYL OLIGOPEPTIDASE CATALYTIC DOMAIN-CONTAINING PROTEIN"/>
    <property type="match status" value="1"/>
</dbReference>
<dbReference type="AlphaFoldDB" id="A0A9D1HPN8"/>
<reference evidence="3" key="2">
    <citation type="journal article" date="2021" name="PeerJ">
        <title>Extensive microbial diversity within the chicken gut microbiome revealed by metagenomics and culture.</title>
        <authorList>
            <person name="Gilroy R."/>
            <person name="Ravi A."/>
            <person name="Getino M."/>
            <person name="Pursley I."/>
            <person name="Horton D.L."/>
            <person name="Alikhan N.F."/>
            <person name="Baker D."/>
            <person name="Gharbi K."/>
            <person name="Hall N."/>
            <person name="Watson M."/>
            <person name="Adriaenssens E.M."/>
            <person name="Foster-Nyarko E."/>
            <person name="Jarju S."/>
            <person name="Secka A."/>
            <person name="Antonio M."/>
            <person name="Oren A."/>
            <person name="Chaudhuri R.R."/>
            <person name="La Ragione R."/>
            <person name="Hildebrand F."/>
            <person name="Pallen M.J."/>
        </authorList>
    </citation>
    <scope>NUCLEOTIDE SEQUENCE</scope>
    <source>
        <strain evidence="3">CHK195-11698</strain>
    </source>
</reference>
<dbReference type="Pfam" id="PF20434">
    <property type="entry name" value="BD-FAE"/>
    <property type="match status" value="1"/>
</dbReference>
<name>A0A9D1HPN8_9FIRM</name>
<feature type="domain" description="BD-FAE-like" evidence="2">
    <location>
        <begin position="27"/>
        <end position="217"/>
    </location>
</feature>
<dbReference type="InterPro" id="IPR049492">
    <property type="entry name" value="BD-FAE-like_dom"/>
</dbReference>
<keyword evidence="1 3" id="KW-0378">Hydrolase</keyword>
<organism evidence="3 4">
    <name type="scientific">Candidatus Fimiplasma intestinipullorum</name>
    <dbReference type="NCBI Taxonomy" id="2840825"/>
    <lineage>
        <taxon>Bacteria</taxon>
        <taxon>Bacillati</taxon>
        <taxon>Bacillota</taxon>
        <taxon>Clostridia</taxon>
        <taxon>Eubacteriales</taxon>
        <taxon>Candidatus Fimiplasma</taxon>
    </lineage>
</organism>
<dbReference type="Proteomes" id="UP000824175">
    <property type="component" value="Unassembled WGS sequence"/>
</dbReference>
<comment type="caution">
    <text evidence="3">The sequence shown here is derived from an EMBL/GenBank/DDBJ whole genome shotgun (WGS) entry which is preliminary data.</text>
</comment>
<dbReference type="GO" id="GO:0016787">
    <property type="term" value="F:hydrolase activity"/>
    <property type="evidence" value="ECO:0007669"/>
    <property type="project" value="UniProtKB-KW"/>
</dbReference>
<proteinExistence type="predicted"/>
<dbReference type="Gene3D" id="3.40.50.1820">
    <property type="entry name" value="alpha/beta hydrolase"/>
    <property type="match status" value="1"/>
</dbReference>
<dbReference type="EMBL" id="DVMJ01000094">
    <property type="protein sequence ID" value="HIU14510.1"/>
    <property type="molecule type" value="Genomic_DNA"/>
</dbReference>
<reference evidence="3" key="1">
    <citation type="submission" date="2020-10" db="EMBL/GenBank/DDBJ databases">
        <authorList>
            <person name="Gilroy R."/>
        </authorList>
    </citation>
    <scope>NUCLEOTIDE SEQUENCE</scope>
    <source>
        <strain evidence="3">CHK195-11698</strain>
    </source>
</reference>
<sequence length="270" mass="30346">MIYETIRYTEDGRVHLQTYVPELFSIKGNALPAMIVLPGGAWTHLSENESEAVALTYVREGFASFVLNYSVGDYSAFPNPLIEVAWAIATIRQNAQKWHIDPNKIALVGFSAGASLAAISATQWIDPIISETLGIPKENYKPNAAILAYGCYDLATIFDNQEDDLVIPKPGKITADRTPQVDVVNYVTKDTAPIFIYHCRYDEYVPVKNTWLLAEKLEENKLPFEMHIFQSGHHGMSVNNELTVGKEPIDPSVTQWVNLSIQWLKQLFQK</sequence>
<evidence type="ECO:0000313" key="4">
    <source>
        <dbReference type="Proteomes" id="UP000824175"/>
    </source>
</evidence>
<dbReference type="SUPFAM" id="SSF53474">
    <property type="entry name" value="alpha/beta-Hydrolases"/>
    <property type="match status" value="1"/>
</dbReference>
<dbReference type="PANTHER" id="PTHR48081">
    <property type="entry name" value="AB HYDROLASE SUPERFAMILY PROTEIN C4A8.06C"/>
    <property type="match status" value="1"/>
</dbReference>
<dbReference type="InterPro" id="IPR050300">
    <property type="entry name" value="GDXG_lipolytic_enzyme"/>
</dbReference>
<gene>
    <name evidence="3" type="ORF">IAD15_10670</name>
</gene>
<accession>A0A9D1HPN8</accession>
<dbReference type="InterPro" id="IPR029058">
    <property type="entry name" value="AB_hydrolase_fold"/>
</dbReference>
<protein>
    <submittedName>
        <fullName evidence="3">Alpha/beta hydrolase</fullName>
    </submittedName>
</protein>